<keyword evidence="3" id="KW-1185">Reference proteome</keyword>
<comment type="caution">
    <text evidence="2">The sequence shown here is derived from an EMBL/GenBank/DDBJ whole genome shotgun (WGS) entry which is preliminary data.</text>
</comment>
<evidence type="ECO:0000313" key="2">
    <source>
        <dbReference type="EMBL" id="GBM43154.1"/>
    </source>
</evidence>
<reference evidence="2 3" key="1">
    <citation type="journal article" date="2019" name="Sci. Rep.">
        <title>Orb-weaving spider Araneus ventricosus genome elucidates the spidroin gene catalogue.</title>
        <authorList>
            <person name="Kono N."/>
            <person name="Nakamura H."/>
            <person name="Ohtoshi R."/>
            <person name="Moran D.A.P."/>
            <person name="Shinohara A."/>
            <person name="Yoshida Y."/>
            <person name="Fujiwara M."/>
            <person name="Mori M."/>
            <person name="Tomita M."/>
            <person name="Arakawa K."/>
        </authorList>
    </citation>
    <scope>NUCLEOTIDE SEQUENCE [LARGE SCALE GENOMIC DNA]</scope>
</reference>
<feature type="domain" description="HTH psq-type" evidence="1">
    <location>
        <begin position="49"/>
        <end position="82"/>
    </location>
</feature>
<organism evidence="2 3">
    <name type="scientific">Araneus ventricosus</name>
    <name type="common">Orbweaver spider</name>
    <name type="synonym">Epeira ventricosa</name>
    <dbReference type="NCBI Taxonomy" id="182803"/>
    <lineage>
        <taxon>Eukaryota</taxon>
        <taxon>Metazoa</taxon>
        <taxon>Ecdysozoa</taxon>
        <taxon>Arthropoda</taxon>
        <taxon>Chelicerata</taxon>
        <taxon>Arachnida</taxon>
        <taxon>Araneae</taxon>
        <taxon>Araneomorphae</taxon>
        <taxon>Entelegynae</taxon>
        <taxon>Araneoidea</taxon>
        <taxon>Araneidae</taxon>
        <taxon>Araneus</taxon>
    </lineage>
</organism>
<evidence type="ECO:0000313" key="3">
    <source>
        <dbReference type="Proteomes" id="UP000499080"/>
    </source>
</evidence>
<dbReference type="AlphaFoldDB" id="A0A4Y2FU42"/>
<protein>
    <recommendedName>
        <fullName evidence="1">HTH psq-type domain-containing protein</fullName>
    </recommendedName>
</protein>
<accession>A0A4Y2FU42</accession>
<dbReference type="Proteomes" id="UP000499080">
    <property type="component" value="Unassembled WGS sequence"/>
</dbReference>
<dbReference type="GO" id="GO:0003677">
    <property type="term" value="F:DNA binding"/>
    <property type="evidence" value="ECO:0007669"/>
    <property type="project" value="InterPro"/>
</dbReference>
<evidence type="ECO:0000259" key="1">
    <source>
        <dbReference type="Pfam" id="PF05225"/>
    </source>
</evidence>
<dbReference type="InterPro" id="IPR007889">
    <property type="entry name" value="HTH_Psq"/>
</dbReference>
<sequence length="105" mass="12253">MGVRNFSALPQKRSKIFRLFRPALIYMSNTFLETEKGQQTELCHNRGVIAEAVKAVSDKELSCSEATEKYGKPLHSLKRYYQLLQNFRQKEKLQQLKKLKNNCES</sequence>
<dbReference type="Pfam" id="PF05225">
    <property type="entry name" value="HTH_psq"/>
    <property type="match status" value="1"/>
</dbReference>
<dbReference type="EMBL" id="BGPR01001019">
    <property type="protein sequence ID" value="GBM43154.1"/>
    <property type="molecule type" value="Genomic_DNA"/>
</dbReference>
<proteinExistence type="predicted"/>
<gene>
    <name evidence="2" type="ORF">AVEN_2280_1</name>
</gene>
<name>A0A4Y2FU42_ARAVE</name>